<evidence type="ECO:0000313" key="10">
    <source>
        <dbReference type="Proteomes" id="UP001056012"/>
    </source>
</evidence>
<dbReference type="PANTHER" id="PTHR22950:SF479">
    <property type="entry name" value="AMINO ACID TRANSPORTER (EUROFUNG)-RELATED"/>
    <property type="match status" value="1"/>
</dbReference>
<evidence type="ECO:0000259" key="8">
    <source>
        <dbReference type="Pfam" id="PF01490"/>
    </source>
</evidence>
<dbReference type="GO" id="GO:0016020">
    <property type="term" value="C:membrane"/>
    <property type="evidence" value="ECO:0007669"/>
    <property type="project" value="UniProtKB-SubCell"/>
</dbReference>
<feature type="transmembrane region" description="Helical" evidence="7">
    <location>
        <begin position="459"/>
        <end position="481"/>
    </location>
</feature>
<name>A0A9Q8ZER2_CURCL</name>
<dbReference type="VEuPathDB" id="FungiDB:yc1106_06132"/>
<organism evidence="9 10">
    <name type="scientific">Curvularia clavata</name>
    <dbReference type="NCBI Taxonomy" id="95742"/>
    <lineage>
        <taxon>Eukaryota</taxon>
        <taxon>Fungi</taxon>
        <taxon>Dikarya</taxon>
        <taxon>Ascomycota</taxon>
        <taxon>Pezizomycotina</taxon>
        <taxon>Dothideomycetes</taxon>
        <taxon>Pleosporomycetidae</taxon>
        <taxon>Pleosporales</taxon>
        <taxon>Pleosporineae</taxon>
        <taxon>Pleosporaceae</taxon>
        <taxon>Curvularia</taxon>
    </lineage>
</organism>
<dbReference type="AlphaFoldDB" id="A0A9Q8ZER2"/>
<feature type="transmembrane region" description="Helical" evidence="7">
    <location>
        <begin position="501"/>
        <end position="522"/>
    </location>
</feature>
<evidence type="ECO:0000256" key="3">
    <source>
        <dbReference type="ARBA" id="ARBA00022692"/>
    </source>
</evidence>
<feature type="region of interest" description="Disordered" evidence="6">
    <location>
        <begin position="1"/>
        <end position="79"/>
    </location>
</feature>
<feature type="transmembrane region" description="Helical" evidence="7">
    <location>
        <begin position="237"/>
        <end position="259"/>
    </location>
</feature>
<feature type="compositionally biased region" description="Basic and acidic residues" evidence="6">
    <location>
        <begin position="52"/>
        <end position="66"/>
    </location>
</feature>
<dbReference type="Pfam" id="PF01490">
    <property type="entry name" value="Aa_trans"/>
    <property type="match status" value="1"/>
</dbReference>
<keyword evidence="10" id="KW-1185">Reference proteome</keyword>
<dbReference type="GO" id="GO:0015179">
    <property type="term" value="F:L-amino acid transmembrane transporter activity"/>
    <property type="evidence" value="ECO:0007669"/>
    <property type="project" value="TreeGrafter"/>
</dbReference>
<dbReference type="PANTHER" id="PTHR22950">
    <property type="entry name" value="AMINO ACID TRANSPORTER"/>
    <property type="match status" value="1"/>
</dbReference>
<feature type="transmembrane region" description="Helical" evidence="7">
    <location>
        <begin position="358"/>
        <end position="379"/>
    </location>
</feature>
<accession>A0A9Q8ZER2</accession>
<keyword evidence="5 7" id="KW-0472">Membrane</keyword>
<feature type="transmembrane region" description="Helical" evidence="7">
    <location>
        <begin position="205"/>
        <end position="225"/>
    </location>
</feature>
<dbReference type="EMBL" id="CP089277">
    <property type="protein sequence ID" value="USP78858.1"/>
    <property type="molecule type" value="Genomic_DNA"/>
</dbReference>
<sequence>MEQKPLAAANGDLPKQQPHDVGDKTKATDTLPVSAQRPTITLAADPTYDPEDPLRHKNEANSDKFDSTSSSENDTNLGDVADIRNASVCPPPEASSKKLNTTQTVIIFMTNEIGIGILSLPSALNTLGFFPGIVAIIGMGMLSLYTAYNLIQYWRKYPYMLNIVDYGRVLGGPWVEVVFALGFLINMALISASAVVTISIGLNTISEHATCTVAFTVLAAVVMWAMCVPRSMRFVSWASWPCTISIFAAVLMVMIILGVQGPRNPEAPLNLKAIGNPTFTQATSAFLNIAFAFSGNQAFPTVLAEMENPSRDFPKAIIIEKCSATAIYVLVAAVVYALSGEQVASPALGSLLPTMAKASYGVIFVGLLGTGLVFGMTAARYIHIYFTRQVSAYQSKKDRAGTIVNISPAGTAPSSNRRNSMAAPEVGKKTDWIIWTFSVTLFWVVVWILANAIPVFSSLLNISAALLLSWFTWGVTVLFWFDLNKNGKWRSSGKKIATAVFNIFIMCVTLFMVGPASSFSLLQYTPMARLTKHKAKDPTRKIDQAAEKVYNQPKDFMHKTEEKLERFLDEVQCSAEEGPDEFGQGGEDVFDSGEDGSHGESFFGEGNDDAIWYGGVFSAQGEKDATRVMLFRLQ</sequence>
<evidence type="ECO:0000313" key="9">
    <source>
        <dbReference type="EMBL" id="USP78858.1"/>
    </source>
</evidence>
<evidence type="ECO:0000256" key="5">
    <source>
        <dbReference type="ARBA" id="ARBA00023136"/>
    </source>
</evidence>
<feature type="domain" description="Amino acid transporter transmembrane" evidence="8">
    <location>
        <begin position="98"/>
        <end position="513"/>
    </location>
</feature>
<evidence type="ECO:0000256" key="6">
    <source>
        <dbReference type="SAM" id="MobiDB-lite"/>
    </source>
</evidence>
<feature type="transmembrane region" description="Helical" evidence="7">
    <location>
        <begin position="432"/>
        <end position="453"/>
    </location>
</feature>
<proteinExistence type="inferred from homology"/>
<dbReference type="Proteomes" id="UP001056012">
    <property type="component" value="Chromosome 4"/>
</dbReference>
<feature type="transmembrane region" description="Helical" evidence="7">
    <location>
        <begin position="129"/>
        <end position="151"/>
    </location>
</feature>
<feature type="transmembrane region" description="Helical" evidence="7">
    <location>
        <begin position="177"/>
        <end position="199"/>
    </location>
</feature>
<feature type="compositionally biased region" description="Polar residues" evidence="6">
    <location>
        <begin position="67"/>
        <end position="76"/>
    </location>
</feature>
<protein>
    <recommendedName>
        <fullName evidence="8">Amino acid transporter transmembrane domain-containing protein</fullName>
    </recommendedName>
</protein>
<feature type="transmembrane region" description="Helical" evidence="7">
    <location>
        <begin position="316"/>
        <end position="338"/>
    </location>
</feature>
<keyword evidence="3 7" id="KW-0812">Transmembrane</keyword>
<dbReference type="OrthoDB" id="294730at2759"/>
<evidence type="ECO:0000256" key="2">
    <source>
        <dbReference type="ARBA" id="ARBA00008066"/>
    </source>
</evidence>
<reference evidence="9" key="1">
    <citation type="submission" date="2021-12" db="EMBL/GenBank/DDBJ databases">
        <title>Curvularia clavata genome.</title>
        <authorList>
            <person name="Cao Y."/>
        </authorList>
    </citation>
    <scope>NUCLEOTIDE SEQUENCE</scope>
    <source>
        <strain evidence="9">Yc1106</strain>
    </source>
</reference>
<comment type="subcellular location">
    <subcellularLocation>
        <location evidence="1">Membrane</location>
        <topology evidence="1">Multi-pass membrane protein</topology>
    </subcellularLocation>
</comment>
<gene>
    <name evidence="9" type="ORF">yc1106_06132</name>
</gene>
<evidence type="ECO:0000256" key="7">
    <source>
        <dbReference type="SAM" id="Phobius"/>
    </source>
</evidence>
<comment type="similarity">
    <text evidence="2">Belongs to the amino acid/polyamine transporter 2 family.</text>
</comment>
<dbReference type="Gene3D" id="1.20.1740.10">
    <property type="entry name" value="Amino acid/polyamine transporter I"/>
    <property type="match status" value="1"/>
</dbReference>
<feature type="transmembrane region" description="Helical" evidence="7">
    <location>
        <begin position="105"/>
        <end position="123"/>
    </location>
</feature>
<evidence type="ECO:0000256" key="1">
    <source>
        <dbReference type="ARBA" id="ARBA00004141"/>
    </source>
</evidence>
<evidence type="ECO:0000256" key="4">
    <source>
        <dbReference type="ARBA" id="ARBA00022989"/>
    </source>
</evidence>
<feature type="transmembrane region" description="Helical" evidence="7">
    <location>
        <begin position="279"/>
        <end position="304"/>
    </location>
</feature>
<feature type="region of interest" description="Disordered" evidence="6">
    <location>
        <begin position="577"/>
        <end position="601"/>
    </location>
</feature>
<feature type="compositionally biased region" description="Basic and acidic residues" evidence="6">
    <location>
        <begin position="17"/>
        <end position="27"/>
    </location>
</feature>
<dbReference type="InterPro" id="IPR013057">
    <property type="entry name" value="AA_transpt_TM"/>
</dbReference>
<keyword evidence="4 7" id="KW-1133">Transmembrane helix</keyword>